<dbReference type="InterPro" id="IPR028082">
    <property type="entry name" value="Peripla_BP_I"/>
</dbReference>
<sequence>MPEFPGWDHSGEFTEAYRKAVRGRSRLSKRGPKHPPVVLRTGPEEAQQALEALELGLQRSSRARGIVPCTPYAHVDWRGGSRTELIARIAEQLRENAPDEAGRLRLPAYDLLRDVADHEAGTDAQLADRVFARHRGRTTAVLPTRDTTGPTLNAGFMTVPLRSLWSLAERLHLKLWELGWEWRLARRRRFRLLWPENYRGKRTYAAALDEFRRTWEAAVRPGGDTRDAERWDGLLLTALMTDLYAHARQGLLHPGRRRRRPRHALLLNGTRPGPGGGDGGSTAVTGFVRLYAELQRPGPNAATVVVAALPDTHDAAPGAGTLEEAARRLDPPKGAIPTPYEVRLPRPEPGSRSVAVLPVWTPWVRLRPGRELALEAGALAVALWLAGQLAWIPYLGSPFTDTYTRCLTGSDYVGRPESPGPGLPTQYADALDMIAEQNRVAETQGRPERTVTIAHVRASMAANEAERRSGGAVPELRGLALAQRSLHRLAPANDNGIWVRIKTYDAGVQFANAREVAAEVVREAKKDQHLIGVTGFTESRKETVEALRVLNSARIPIVSSTATAKAMEVGRYYHGAAPNNKREARVVAEFVRRANTVRTGSDSCAPAEGVAVVTDPTDVYSDELGKEFARNFRSTGSRIGYIPGGNSGVVVPNESDLDMKFSMSEVAEAVCGRVAGKRNTLVYWTSRVREFDNFLETYQSLSKCANRDLTVVGGNELTNAALSGGFVGKSWLRLYHTAHMLPAGHPDRSATAKAFHDAYTEEFTGSDLWLNDGHAALAHDAVQVLAQATSQANAAGVELSRPNVQQIVNSGSFDLEGASGRLRFAAGSLQRPLNKLLTVLHHGKDGSAPVLMCGDPGKNIDAGKEWRQGGTTYGCPEDE</sequence>
<evidence type="ECO:0000313" key="2">
    <source>
        <dbReference type="Proteomes" id="UP000599437"/>
    </source>
</evidence>
<dbReference type="SUPFAM" id="SSF53822">
    <property type="entry name" value="Periplasmic binding protein-like I"/>
    <property type="match status" value="1"/>
</dbReference>
<dbReference type="RefSeq" id="WP_138897446.1">
    <property type="nucleotide sequence ID" value="NZ_BMVO01000001.1"/>
</dbReference>
<accession>A0ABQ3DEG8</accession>
<dbReference type="Gene3D" id="3.40.50.2300">
    <property type="match status" value="2"/>
</dbReference>
<dbReference type="Proteomes" id="UP000599437">
    <property type="component" value="Unassembled WGS sequence"/>
</dbReference>
<evidence type="ECO:0008006" key="3">
    <source>
        <dbReference type="Google" id="ProtNLM"/>
    </source>
</evidence>
<reference evidence="2" key="1">
    <citation type="journal article" date="2019" name="Int. J. Syst. Evol. Microbiol.">
        <title>The Global Catalogue of Microorganisms (GCM) 10K type strain sequencing project: providing services to taxonomists for standard genome sequencing and annotation.</title>
        <authorList>
            <consortium name="The Broad Institute Genomics Platform"/>
            <consortium name="The Broad Institute Genome Sequencing Center for Infectious Disease"/>
            <person name="Wu L."/>
            <person name="Ma J."/>
        </authorList>
    </citation>
    <scope>NUCLEOTIDE SEQUENCE [LARGE SCALE GENOMIC DNA]</scope>
    <source>
        <strain evidence="2">JCM 4737</strain>
    </source>
</reference>
<dbReference type="EMBL" id="BMVO01000001">
    <property type="protein sequence ID" value="GHA85099.1"/>
    <property type="molecule type" value="Genomic_DNA"/>
</dbReference>
<keyword evidence="2" id="KW-1185">Reference proteome</keyword>
<evidence type="ECO:0000313" key="1">
    <source>
        <dbReference type="EMBL" id="GHA85099.1"/>
    </source>
</evidence>
<protein>
    <recommendedName>
        <fullName evidence="3">ABC transporter substrate-binding protein</fullName>
    </recommendedName>
</protein>
<comment type="caution">
    <text evidence="1">The sequence shown here is derived from an EMBL/GenBank/DDBJ whole genome shotgun (WGS) entry which is preliminary data.</text>
</comment>
<proteinExistence type="predicted"/>
<name>A0ABQ3DEG8_9ACTN</name>
<organism evidence="1 2">
    <name type="scientific">Streptomyces chryseus</name>
    <dbReference type="NCBI Taxonomy" id="68186"/>
    <lineage>
        <taxon>Bacteria</taxon>
        <taxon>Bacillati</taxon>
        <taxon>Actinomycetota</taxon>
        <taxon>Actinomycetes</taxon>
        <taxon>Kitasatosporales</taxon>
        <taxon>Streptomycetaceae</taxon>
        <taxon>Streptomyces</taxon>
    </lineage>
</organism>
<gene>
    <name evidence="1" type="ORF">GCM10010346_04520</name>
</gene>